<sequence>MWKPTKNEKYGAVVCNFHEWPGNLKDGLRLDVGDTVHILESCEGWYRGFCTKNHNALGIFPASFIHLKAFRVENEGAQELVIPVEDAVVQEAAAVLREWGQIWKEKFIVSIILFRM</sequence>
<dbReference type="GeneID" id="108677076"/>
<reference evidence="5" key="1">
    <citation type="submission" date="2025-08" db="UniProtKB">
        <authorList>
            <consortium name="RefSeq"/>
        </authorList>
    </citation>
    <scope>IDENTIFICATION</scope>
    <source>
        <tissue evidence="5">Whole organism</tissue>
    </source>
</reference>
<dbReference type="Proteomes" id="UP000694843">
    <property type="component" value="Unplaced"/>
</dbReference>
<dbReference type="KEGG" id="hazt:108677076"/>
<dbReference type="Gene3D" id="2.30.30.40">
    <property type="entry name" value="SH3 Domains"/>
    <property type="match status" value="1"/>
</dbReference>
<protein>
    <submittedName>
        <fullName evidence="5">Dedicator of cytokinesis protein 4-like</fullName>
    </submittedName>
</protein>
<keyword evidence="1 2" id="KW-0728">SH3 domain</keyword>
<gene>
    <name evidence="5" type="primary">LOC108677076</name>
</gene>
<dbReference type="SUPFAM" id="SSF50044">
    <property type="entry name" value="SH3-domain"/>
    <property type="match status" value="1"/>
</dbReference>
<dbReference type="GO" id="GO:0005886">
    <property type="term" value="C:plasma membrane"/>
    <property type="evidence" value="ECO:0007669"/>
    <property type="project" value="TreeGrafter"/>
</dbReference>
<dbReference type="GO" id="GO:0031267">
    <property type="term" value="F:small GTPase binding"/>
    <property type="evidence" value="ECO:0007669"/>
    <property type="project" value="TreeGrafter"/>
</dbReference>
<keyword evidence="4" id="KW-1185">Reference proteome</keyword>
<evidence type="ECO:0000256" key="1">
    <source>
        <dbReference type="ARBA" id="ARBA00022443"/>
    </source>
</evidence>
<dbReference type="SMART" id="SM00326">
    <property type="entry name" value="SH3"/>
    <property type="match status" value="1"/>
</dbReference>
<dbReference type="RefSeq" id="XP_018020716.1">
    <property type="nucleotide sequence ID" value="XM_018165227.2"/>
</dbReference>
<proteinExistence type="predicted"/>
<dbReference type="InterPro" id="IPR036028">
    <property type="entry name" value="SH3-like_dom_sf"/>
</dbReference>
<dbReference type="PANTHER" id="PTHR45653:SF12">
    <property type="entry name" value="SPONGE, ISOFORM E"/>
    <property type="match status" value="1"/>
</dbReference>
<dbReference type="CDD" id="cd11872">
    <property type="entry name" value="SH3_DOCK_AB"/>
    <property type="match status" value="1"/>
</dbReference>
<name>A0A8B7P6I2_HYAAZ</name>
<dbReference type="GO" id="GO:0007264">
    <property type="term" value="P:small GTPase-mediated signal transduction"/>
    <property type="evidence" value="ECO:0007669"/>
    <property type="project" value="InterPro"/>
</dbReference>
<dbReference type="OMA" id="PIPHAIC"/>
<evidence type="ECO:0000256" key="2">
    <source>
        <dbReference type="PROSITE-ProRule" id="PRU00192"/>
    </source>
</evidence>
<dbReference type="InterPro" id="IPR026791">
    <property type="entry name" value="DOCK"/>
</dbReference>
<dbReference type="GO" id="GO:0005085">
    <property type="term" value="F:guanyl-nucleotide exchange factor activity"/>
    <property type="evidence" value="ECO:0007669"/>
    <property type="project" value="InterPro"/>
</dbReference>
<dbReference type="Gene3D" id="1.20.1270.350">
    <property type="entry name" value="Dedicator of cytokinesis N-terminal subdomain"/>
    <property type="match status" value="1"/>
</dbReference>
<dbReference type="InterPro" id="IPR001452">
    <property type="entry name" value="SH3_domain"/>
</dbReference>
<dbReference type="PROSITE" id="PS50002">
    <property type="entry name" value="SH3"/>
    <property type="match status" value="1"/>
</dbReference>
<feature type="domain" description="SH3" evidence="3">
    <location>
        <begin position="6"/>
        <end position="70"/>
    </location>
</feature>
<organism evidence="4 5">
    <name type="scientific">Hyalella azteca</name>
    <name type="common">Amphipod</name>
    <dbReference type="NCBI Taxonomy" id="294128"/>
    <lineage>
        <taxon>Eukaryota</taxon>
        <taxon>Metazoa</taxon>
        <taxon>Ecdysozoa</taxon>
        <taxon>Arthropoda</taxon>
        <taxon>Crustacea</taxon>
        <taxon>Multicrustacea</taxon>
        <taxon>Malacostraca</taxon>
        <taxon>Eumalacostraca</taxon>
        <taxon>Peracarida</taxon>
        <taxon>Amphipoda</taxon>
        <taxon>Senticaudata</taxon>
        <taxon>Talitrida</taxon>
        <taxon>Talitroidea</taxon>
        <taxon>Hyalellidae</taxon>
        <taxon>Hyalella</taxon>
    </lineage>
</organism>
<dbReference type="OrthoDB" id="18896at2759"/>
<dbReference type="GO" id="GO:0005737">
    <property type="term" value="C:cytoplasm"/>
    <property type="evidence" value="ECO:0007669"/>
    <property type="project" value="TreeGrafter"/>
</dbReference>
<evidence type="ECO:0000313" key="5">
    <source>
        <dbReference type="RefSeq" id="XP_018020716.1"/>
    </source>
</evidence>
<accession>A0A8B7P6I2</accession>
<evidence type="ECO:0000259" key="3">
    <source>
        <dbReference type="PROSITE" id="PS50002"/>
    </source>
</evidence>
<dbReference type="AlphaFoldDB" id="A0A8B7P6I2"/>
<dbReference type="PANTHER" id="PTHR45653">
    <property type="entry name" value="DEDICATOR OF CYTOKINESIS"/>
    <property type="match status" value="1"/>
</dbReference>
<dbReference type="Pfam" id="PF07653">
    <property type="entry name" value="SH3_2"/>
    <property type="match status" value="1"/>
</dbReference>
<dbReference type="InterPro" id="IPR042455">
    <property type="entry name" value="DOCK_N_sub1"/>
</dbReference>
<evidence type="ECO:0000313" key="4">
    <source>
        <dbReference type="Proteomes" id="UP000694843"/>
    </source>
</evidence>